<gene>
    <name evidence="3" type="ORF">V3330_17025</name>
</gene>
<dbReference type="Pfam" id="PF08245">
    <property type="entry name" value="Mur_ligase_M"/>
    <property type="match status" value="1"/>
</dbReference>
<dbReference type="PANTHER" id="PTHR23135">
    <property type="entry name" value="MUR LIGASE FAMILY MEMBER"/>
    <property type="match status" value="1"/>
</dbReference>
<dbReference type="Gene3D" id="3.90.190.20">
    <property type="entry name" value="Mur ligase, C-terminal domain"/>
    <property type="match status" value="1"/>
</dbReference>
<evidence type="ECO:0000313" key="4">
    <source>
        <dbReference type="Proteomes" id="UP001359886"/>
    </source>
</evidence>
<keyword evidence="3" id="KW-0436">Ligase</keyword>
<dbReference type="GO" id="GO:0016881">
    <property type="term" value="F:acid-amino acid ligase activity"/>
    <property type="evidence" value="ECO:0007669"/>
    <property type="project" value="InterPro"/>
</dbReference>
<dbReference type="Proteomes" id="UP001359886">
    <property type="component" value="Unassembled WGS sequence"/>
</dbReference>
<dbReference type="EMBL" id="JAZHOG010000013">
    <property type="protein sequence ID" value="MEJ8569331.1"/>
    <property type="molecule type" value="Genomic_DNA"/>
</dbReference>
<keyword evidence="1" id="KW-0067">ATP-binding</keyword>
<dbReference type="SUPFAM" id="SSF53244">
    <property type="entry name" value="MurD-like peptide ligases, peptide-binding domain"/>
    <property type="match status" value="1"/>
</dbReference>
<evidence type="ECO:0000256" key="1">
    <source>
        <dbReference type="PROSITE-ProRule" id="PRU00409"/>
    </source>
</evidence>
<dbReference type="RefSeq" id="WP_354696654.1">
    <property type="nucleotide sequence ID" value="NZ_JAZHOG010000013.1"/>
</dbReference>
<comment type="caution">
    <text evidence="3">The sequence shown here is derived from an EMBL/GenBank/DDBJ whole genome shotgun (WGS) entry which is preliminary data.</text>
</comment>
<dbReference type="Gene3D" id="3.30.470.20">
    <property type="entry name" value="ATP-grasp fold, B domain"/>
    <property type="match status" value="1"/>
</dbReference>
<dbReference type="PROSITE" id="PS50975">
    <property type="entry name" value="ATP_GRASP"/>
    <property type="match status" value="1"/>
</dbReference>
<dbReference type="GO" id="GO:0005524">
    <property type="term" value="F:ATP binding"/>
    <property type="evidence" value="ECO:0007669"/>
    <property type="project" value="UniProtKB-UniRule"/>
</dbReference>
<keyword evidence="1" id="KW-0547">Nucleotide-binding</keyword>
<evidence type="ECO:0000313" key="3">
    <source>
        <dbReference type="EMBL" id="MEJ8569331.1"/>
    </source>
</evidence>
<dbReference type="Gene3D" id="3.40.1190.10">
    <property type="entry name" value="Mur-like, catalytic domain"/>
    <property type="match status" value="1"/>
</dbReference>
<dbReference type="InterPro" id="IPR011761">
    <property type="entry name" value="ATP-grasp"/>
</dbReference>
<protein>
    <submittedName>
        <fullName evidence="3">Mur ligase family protein</fullName>
    </submittedName>
</protein>
<evidence type="ECO:0000259" key="2">
    <source>
        <dbReference type="PROSITE" id="PS50975"/>
    </source>
</evidence>
<dbReference type="Pfam" id="PF02875">
    <property type="entry name" value="Mur_ligase_C"/>
    <property type="match status" value="1"/>
</dbReference>
<dbReference type="PANTHER" id="PTHR23135:SF18">
    <property type="entry name" value="CYANOPHYCIN SYNTHETASE"/>
    <property type="match status" value="1"/>
</dbReference>
<dbReference type="AlphaFoldDB" id="A0AAW9RP79"/>
<dbReference type="InterPro" id="IPR036615">
    <property type="entry name" value="Mur_ligase_C_dom_sf"/>
</dbReference>
<name>A0AAW9RP79_9GAMM</name>
<dbReference type="InterPro" id="IPR013221">
    <property type="entry name" value="Mur_ligase_cen"/>
</dbReference>
<proteinExistence type="predicted"/>
<feature type="domain" description="ATP-grasp" evidence="2">
    <location>
        <begin position="253"/>
        <end position="450"/>
    </location>
</feature>
<accession>A0AAW9RP79</accession>
<dbReference type="SUPFAM" id="SSF56059">
    <property type="entry name" value="Glutathione synthetase ATP-binding domain-like"/>
    <property type="match status" value="1"/>
</dbReference>
<dbReference type="InterPro" id="IPR004101">
    <property type="entry name" value="Mur_ligase_C"/>
</dbReference>
<dbReference type="SUPFAM" id="SSF53623">
    <property type="entry name" value="MurD-like peptide ligases, catalytic domain"/>
    <property type="match status" value="1"/>
</dbReference>
<keyword evidence="4" id="KW-1185">Reference proteome</keyword>
<sequence>MQVIERLMYIGPNRRTERTAIEWHLRWESGEPDRVRTGLERARVAVAEVLTGAGVRIDTDALAAGAPGRVAEPGSAPASDGKTLALFGRLLADLAVGLQQATGHRVGFADVLPAGPDDCRAVAEYEHPDTGADAMEIAMRLLTAALPGLGWEADDDVPGGDAEESLRQFLQRAPGSVLPRDADLLIAAAESLDIPWVKLERAPYEGVTGDFRIRPHGLLKFGHGVHQQVVDGTLSLQRSARLVPLLFDRGKRRAALKDLALPLPREPRDARPLTMTRRVVRAASELGYPVVLKPVRRIASQSRTPGRSRPPLADEARLTVELERLRRTDPEVLIEAHVAGDAWEVLVAGGETLCAVRCPGRAKHPDVGNGAVIARDGFHPELAERLESAARRLECGLLRFSLVSDDLAAPPDAAGTTVVSMDPAPQLDHLLPPDSVWASRAAERFLRWLFPDGGTGRIPLVAITGTNGKTTTARILERMARNDGWRPGLASTGGVYLNGELREAGDLAGTGGHHLVFESRDVDFGVLETARGGVAHSGFMFDAVDVGVCINVTVDHIGEFGIDTHADMIALKRSIVARARRGVVLNADSAACMSMLPFAEGVRIALCSLRERAGSLLNQLDCSGAACVLENPGPDPGGAWLVWHEGGTCTPVLPVTDFPASLDGAARFNLSNAQHAIAAARLMGIGFDAIASALRGFDSRYETNPGRLNLYDEYPFTVIMDYAHNPDGMRELLDCADRLGYSGRRILLFAGTGNRTDEEIATHTLFPVDRVDHFVVRRYPGKLRNRQPGEVPQLMRRVLIDAGVSEDCITVVDPPEGAATVALGLARPGDQVILAPGTYEFETMWNEIVSFEPAARGD</sequence>
<dbReference type="GO" id="GO:0046872">
    <property type="term" value="F:metal ion binding"/>
    <property type="evidence" value="ECO:0007669"/>
    <property type="project" value="InterPro"/>
</dbReference>
<dbReference type="InterPro" id="IPR036565">
    <property type="entry name" value="Mur-like_cat_sf"/>
</dbReference>
<organism evidence="3 4">
    <name type="scientific">Elongatibacter sediminis</name>
    <dbReference type="NCBI Taxonomy" id="3119006"/>
    <lineage>
        <taxon>Bacteria</taxon>
        <taxon>Pseudomonadati</taxon>
        <taxon>Pseudomonadota</taxon>
        <taxon>Gammaproteobacteria</taxon>
        <taxon>Chromatiales</taxon>
        <taxon>Wenzhouxiangellaceae</taxon>
        <taxon>Elongatibacter</taxon>
    </lineage>
</organism>
<reference evidence="3 4" key="1">
    <citation type="submission" date="2024-02" db="EMBL/GenBank/DDBJ databases">
        <title>A novel Wenzhouxiangellaceae bacterium, isolated from coastal sediments.</title>
        <authorList>
            <person name="Du Z.-J."/>
            <person name="Ye Y.-Q."/>
            <person name="Zhang X.-Y."/>
        </authorList>
    </citation>
    <scope>NUCLEOTIDE SEQUENCE [LARGE SCALE GENOMIC DNA]</scope>
    <source>
        <strain evidence="3 4">CH-27</strain>
    </source>
</reference>